<feature type="domain" description="Zn(2)-C6 fungal-type" evidence="8">
    <location>
        <begin position="164"/>
        <end position="193"/>
    </location>
</feature>
<dbReference type="EMBL" id="SKBN01000037">
    <property type="protein sequence ID" value="TGJ85872.1"/>
    <property type="molecule type" value="Genomic_DNA"/>
</dbReference>
<dbReference type="GO" id="GO:0000981">
    <property type="term" value="F:DNA-binding transcription factor activity, RNA polymerase II-specific"/>
    <property type="evidence" value="ECO:0007669"/>
    <property type="project" value="InterPro"/>
</dbReference>
<dbReference type="InterPro" id="IPR001138">
    <property type="entry name" value="Zn2Cys6_DnaBD"/>
</dbReference>
<feature type="compositionally biased region" description="Low complexity" evidence="7">
    <location>
        <begin position="42"/>
        <end position="55"/>
    </location>
</feature>
<evidence type="ECO:0000256" key="6">
    <source>
        <dbReference type="PROSITE-ProRule" id="PRU00042"/>
    </source>
</evidence>
<sequence>MSSSSLSHLLQSNGAAEARLQASAHGHSQNAPGDDFSYRQVQATSTTTSQVTPTSLHPMVASPGGTSLHYGLEVLTPANQSHLMTSSLYQCADCKKRYSRPEHLARHIQTHTLGKRFLCQVCGKAFARADLLKRHTANHENDGDGSKKRRRIDASPGSGRVSHACRPCASARVKCEEIKPCQRCQKKGLTCEYAATEPGSTTALHLLNLPADARNNSPTPGGTSSSSQPSPTISHDQRQMPHETILSGIPETRDIVSNPDIKREQGRLPTPDAIVEPSHYAYENAYATNNAVDMAHQPFSDFLRDVLYTQALDPSRLAEAQGLAVLDFCDNTSYELNDVDFGMLDHWNMDRIGERAVVTQAATPHTDDSSVDMTQMRQKLVKIWTESPWRWIPDKRDHRYFEHGNLPLPCRDSASQQFQECPRQIDRVVQDKLDPPSRDKILAVVLGTCGSDAIKMRVAASFPSAEILDTLTHIFLAAHLCSVSGWIHFGTLVMNSQWPEWLVTAAAAGAIMTPVPTLRKFGFAIEEAVRISLPSKFEENNTGIANLGLVQTLVLGQDISLWSGNRRKMEIAECHLLIPITMMRYRGRFQRSSYSAIAVTESDQGEALEEKWKSWYESESWKRLAFHCYTRDAQTSMTTLASPTISYAELTLPLPESKELWFARTALEWKKEYLGRSASQTKRPPCLGDLLRDINLLAANSRRLDTQYSISIYLHAFWNLIFEWRQLSAVHRSNPFQNSYQNSPNLILNSRHQELCKVLSSFQLVIADWHASFSAQEALLLNLVLMNLHVSLDDLQLFAGKEGEDQARRVYPILQQWSESTEARQALRHAGQVLRQAKMFPSGHLKQFYAVGVHHAALALWTYGVVTRAMRNQSSINISQEVVYIDGLDSTEVQRFVEFGQGRPTIRGTRCDDGEAIESVLDDPQMCMEIAQEVLRMNFNTGQEVLPPMVENLCLLIKQLGVAAWAVGLG</sequence>
<dbReference type="PROSITE" id="PS00028">
    <property type="entry name" value="ZINC_FINGER_C2H2_1"/>
    <property type="match status" value="2"/>
</dbReference>
<dbReference type="GO" id="GO:0006351">
    <property type="term" value="P:DNA-templated transcription"/>
    <property type="evidence" value="ECO:0007669"/>
    <property type="project" value="InterPro"/>
</dbReference>
<dbReference type="STRING" id="37992.A0A4Z0ZB57"/>
<dbReference type="Pfam" id="PF00096">
    <property type="entry name" value="zf-C2H2"/>
    <property type="match status" value="2"/>
</dbReference>
<dbReference type="Proteomes" id="UP000297716">
    <property type="component" value="Unassembled WGS sequence"/>
</dbReference>
<dbReference type="Pfam" id="PF00172">
    <property type="entry name" value="Zn_clus"/>
    <property type="match status" value="1"/>
</dbReference>
<dbReference type="PANTHER" id="PTHR47660">
    <property type="entry name" value="TRANSCRIPTION FACTOR WITH C2H2 AND ZN(2)-CYS(6) DNA BINDING DOMAIN (EUROFUNG)-RELATED-RELATED"/>
    <property type="match status" value="1"/>
</dbReference>
<dbReference type="PROSITE" id="PS50157">
    <property type="entry name" value="ZINC_FINGER_C2H2_2"/>
    <property type="match status" value="2"/>
</dbReference>
<evidence type="ECO:0000256" key="1">
    <source>
        <dbReference type="ARBA" id="ARBA00022723"/>
    </source>
</evidence>
<dbReference type="PROSITE" id="PS00463">
    <property type="entry name" value="ZN2_CY6_FUNGAL_1"/>
    <property type="match status" value="1"/>
</dbReference>
<dbReference type="InterPro" id="IPR007219">
    <property type="entry name" value="XnlR_reg_dom"/>
</dbReference>
<accession>A0A4Z0ZB57</accession>
<evidence type="ECO:0000259" key="8">
    <source>
        <dbReference type="PROSITE" id="PS50048"/>
    </source>
</evidence>
<keyword evidence="11" id="KW-1185">Reference proteome</keyword>
<evidence type="ECO:0000256" key="4">
    <source>
        <dbReference type="ARBA" id="ARBA00023163"/>
    </source>
</evidence>
<evidence type="ECO:0000256" key="2">
    <source>
        <dbReference type="ARBA" id="ARBA00022833"/>
    </source>
</evidence>
<evidence type="ECO:0000256" key="5">
    <source>
        <dbReference type="ARBA" id="ARBA00023242"/>
    </source>
</evidence>
<dbReference type="PROSITE" id="PS50048">
    <property type="entry name" value="ZN2_CY6_FUNGAL_2"/>
    <property type="match status" value="1"/>
</dbReference>
<feature type="region of interest" description="Disordered" evidence="7">
    <location>
        <begin position="211"/>
        <end position="239"/>
    </location>
</feature>
<dbReference type="Gene3D" id="3.30.160.60">
    <property type="entry name" value="Classic Zinc Finger"/>
    <property type="match status" value="2"/>
</dbReference>
<feature type="domain" description="C2H2-type" evidence="9">
    <location>
        <begin position="117"/>
        <end position="144"/>
    </location>
</feature>
<dbReference type="SMART" id="SM00355">
    <property type="entry name" value="ZnF_C2H2"/>
    <property type="match status" value="2"/>
</dbReference>
<dbReference type="SUPFAM" id="SSF57701">
    <property type="entry name" value="Zn2/Cys6 DNA-binding domain"/>
    <property type="match status" value="1"/>
</dbReference>
<keyword evidence="2" id="KW-0862">Zinc</keyword>
<dbReference type="InterPro" id="IPR036236">
    <property type="entry name" value="Znf_C2H2_sf"/>
</dbReference>
<organism evidence="10 11">
    <name type="scientific">Xylaria hypoxylon</name>
    <dbReference type="NCBI Taxonomy" id="37992"/>
    <lineage>
        <taxon>Eukaryota</taxon>
        <taxon>Fungi</taxon>
        <taxon>Dikarya</taxon>
        <taxon>Ascomycota</taxon>
        <taxon>Pezizomycotina</taxon>
        <taxon>Sordariomycetes</taxon>
        <taxon>Xylariomycetidae</taxon>
        <taxon>Xylariales</taxon>
        <taxon>Xylariaceae</taxon>
        <taxon>Xylaria</taxon>
    </lineage>
</organism>
<dbReference type="CDD" id="cd00067">
    <property type="entry name" value="GAL4"/>
    <property type="match status" value="1"/>
</dbReference>
<dbReference type="GO" id="GO:0008270">
    <property type="term" value="F:zinc ion binding"/>
    <property type="evidence" value="ECO:0007669"/>
    <property type="project" value="UniProtKB-KW"/>
</dbReference>
<keyword evidence="4" id="KW-0804">Transcription</keyword>
<proteinExistence type="predicted"/>
<feature type="compositionally biased region" description="Low complexity" evidence="7">
    <location>
        <begin position="217"/>
        <end position="234"/>
    </location>
</feature>
<evidence type="ECO:0000256" key="7">
    <source>
        <dbReference type="SAM" id="MobiDB-lite"/>
    </source>
</evidence>
<dbReference type="SMART" id="SM00066">
    <property type="entry name" value="GAL4"/>
    <property type="match status" value="1"/>
</dbReference>
<dbReference type="InterPro" id="IPR036864">
    <property type="entry name" value="Zn2-C6_fun-type_DNA-bd_sf"/>
</dbReference>
<evidence type="ECO:0000313" key="10">
    <source>
        <dbReference type="EMBL" id="TGJ85872.1"/>
    </source>
</evidence>
<keyword evidence="5" id="KW-0539">Nucleus</keyword>
<dbReference type="PANTHER" id="PTHR47660:SF2">
    <property type="entry name" value="TRANSCRIPTION FACTOR WITH C2H2 AND ZN(2)-CYS(6) DNA BINDING DOMAIN (EUROFUNG)"/>
    <property type="match status" value="1"/>
</dbReference>
<evidence type="ECO:0000259" key="9">
    <source>
        <dbReference type="PROSITE" id="PS50157"/>
    </source>
</evidence>
<reference evidence="10 11" key="1">
    <citation type="submission" date="2019-03" db="EMBL/GenBank/DDBJ databases">
        <title>Draft genome sequence of Xylaria hypoxylon DSM 108379, a ubiquitous saprotrophic-parasitic fungi on hardwood.</title>
        <authorList>
            <person name="Buettner E."/>
            <person name="Leonhardt S."/>
            <person name="Gebauer A.M."/>
            <person name="Liers C."/>
            <person name="Hofrichter M."/>
            <person name="Kellner H."/>
        </authorList>
    </citation>
    <scope>NUCLEOTIDE SEQUENCE [LARGE SCALE GENOMIC DNA]</scope>
    <source>
        <strain evidence="10 11">DSM 108379</strain>
    </source>
</reference>
<dbReference type="Gene3D" id="4.10.240.10">
    <property type="entry name" value="Zn(2)-C6 fungal-type DNA-binding domain"/>
    <property type="match status" value="1"/>
</dbReference>
<keyword evidence="6" id="KW-0863">Zinc-finger</keyword>
<dbReference type="InterPro" id="IPR013087">
    <property type="entry name" value="Znf_C2H2_type"/>
</dbReference>
<protein>
    <submittedName>
        <fullName evidence="10">Uncharacterized protein</fullName>
    </submittedName>
</protein>
<feature type="compositionally biased region" description="Basic and acidic residues" evidence="7">
    <location>
        <begin position="137"/>
        <end position="146"/>
    </location>
</feature>
<keyword evidence="1" id="KW-0479">Metal-binding</keyword>
<evidence type="ECO:0000256" key="3">
    <source>
        <dbReference type="ARBA" id="ARBA00023015"/>
    </source>
</evidence>
<feature type="region of interest" description="Disordered" evidence="7">
    <location>
        <begin position="42"/>
        <end position="62"/>
    </location>
</feature>
<feature type="domain" description="C2H2-type" evidence="9">
    <location>
        <begin position="89"/>
        <end position="116"/>
    </location>
</feature>
<dbReference type="Pfam" id="PF04082">
    <property type="entry name" value="Fungal_trans"/>
    <property type="match status" value="1"/>
</dbReference>
<keyword evidence="3" id="KW-0805">Transcription regulation</keyword>
<dbReference type="OrthoDB" id="40579at2759"/>
<dbReference type="GO" id="GO:0003677">
    <property type="term" value="F:DNA binding"/>
    <property type="evidence" value="ECO:0007669"/>
    <property type="project" value="InterPro"/>
</dbReference>
<comment type="caution">
    <text evidence="10">The sequence shown here is derived from an EMBL/GenBank/DDBJ whole genome shotgun (WGS) entry which is preliminary data.</text>
</comment>
<feature type="region of interest" description="Disordered" evidence="7">
    <location>
        <begin position="137"/>
        <end position="163"/>
    </location>
</feature>
<dbReference type="AlphaFoldDB" id="A0A4Z0ZB57"/>
<dbReference type="SUPFAM" id="SSF57667">
    <property type="entry name" value="beta-beta-alpha zinc fingers"/>
    <property type="match status" value="1"/>
</dbReference>
<name>A0A4Z0ZB57_9PEZI</name>
<evidence type="ECO:0000313" key="11">
    <source>
        <dbReference type="Proteomes" id="UP000297716"/>
    </source>
</evidence>
<gene>
    <name evidence="10" type="ORF">E0Z10_g2864</name>
</gene>